<feature type="region of interest" description="Disordered" evidence="1">
    <location>
        <begin position="167"/>
        <end position="207"/>
    </location>
</feature>
<dbReference type="AlphaFoldDB" id="A0AAE0FIB4"/>
<dbReference type="Proteomes" id="UP001190700">
    <property type="component" value="Unassembled WGS sequence"/>
</dbReference>
<protein>
    <submittedName>
        <fullName evidence="2">Uncharacterized protein</fullName>
    </submittedName>
</protein>
<comment type="caution">
    <text evidence="2">The sequence shown here is derived from an EMBL/GenBank/DDBJ whole genome shotgun (WGS) entry which is preliminary data.</text>
</comment>
<accession>A0AAE0FIB4</accession>
<gene>
    <name evidence="2" type="ORF">CYMTET_30692</name>
</gene>
<organism evidence="2 3">
    <name type="scientific">Cymbomonas tetramitiformis</name>
    <dbReference type="NCBI Taxonomy" id="36881"/>
    <lineage>
        <taxon>Eukaryota</taxon>
        <taxon>Viridiplantae</taxon>
        <taxon>Chlorophyta</taxon>
        <taxon>Pyramimonadophyceae</taxon>
        <taxon>Pyramimonadales</taxon>
        <taxon>Pyramimonadaceae</taxon>
        <taxon>Cymbomonas</taxon>
    </lineage>
</organism>
<feature type="region of interest" description="Disordered" evidence="1">
    <location>
        <begin position="105"/>
        <end position="126"/>
    </location>
</feature>
<feature type="region of interest" description="Disordered" evidence="1">
    <location>
        <begin position="1"/>
        <end position="85"/>
    </location>
</feature>
<feature type="compositionally biased region" description="Pro residues" evidence="1">
    <location>
        <begin position="190"/>
        <end position="201"/>
    </location>
</feature>
<evidence type="ECO:0000313" key="2">
    <source>
        <dbReference type="EMBL" id="KAK3260347.1"/>
    </source>
</evidence>
<dbReference type="EMBL" id="LGRX02017828">
    <property type="protein sequence ID" value="KAK3260347.1"/>
    <property type="molecule type" value="Genomic_DNA"/>
</dbReference>
<name>A0AAE0FIB4_9CHLO</name>
<reference evidence="2 3" key="1">
    <citation type="journal article" date="2015" name="Genome Biol. Evol.">
        <title>Comparative Genomics of a Bacterivorous Green Alga Reveals Evolutionary Causalities and Consequences of Phago-Mixotrophic Mode of Nutrition.</title>
        <authorList>
            <person name="Burns J.A."/>
            <person name="Paasch A."/>
            <person name="Narechania A."/>
            <person name="Kim E."/>
        </authorList>
    </citation>
    <scope>NUCLEOTIDE SEQUENCE [LARGE SCALE GENOMIC DNA]</scope>
    <source>
        <strain evidence="2 3">PLY_AMNH</strain>
    </source>
</reference>
<feature type="compositionally biased region" description="Basic and acidic residues" evidence="1">
    <location>
        <begin position="1"/>
        <end position="14"/>
    </location>
</feature>
<evidence type="ECO:0000256" key="1">
    <source>
        <dbReference type="SAM" id="MobiDB-lite"/>
    </source>
</evidence>
<keyword evidence="3" id="KW-1185">Reference proteome</keyword>
<proteinExistence type="predicted"/>
<sequence length="233" mass="25230">MDKDQDVGHDHDEASMVEPSRANATRPFSAAPARTPSSTAAAQRPGSALALVPTAGSARPASALGVVRPGSTLSPVPRPGSAQRIQDDKSLATYRELAVGAEELRPPSAWNRSNKVKDSAQFGGVQPEVLSAKLREAAEERSQNMYAELDRQVEAVTSGLDPIQLAKKQFPYHRKGSAGRARGLEVPQDSAPPGPPRPPSPGANEVHWRRYQESALRHQRVRLRHPFRLTGYD</sequence>
<evidence type="ECO:0000313" key="3">
    <source>
        <dbReference type="Proteomes" id="UP001190700"/>
    </source>
</evidence>
<feature type="compositionally biased region" description="Low complexity" evidence="1">
    <location>
        <begin position="24"/>
        <end position="44"/>
    </location>
</feature>